<comment type="caution">
    <text evidence="2">The sequence shown here is derived from an EMBL/GenBank/DDBJ whole genome shotgun (WGS) entry which is preliminary data.</text>
</comment>
<sequence>MAADLNIELTQFMQAGSGPLRRSFLDYSRLSFASELDSIGATVCIIALSALIVNVMFLFGGLCTHSAALSSMVRGCFISDCLIKTLFRGSECKRADYRRNVRLKVLGAFLVSSVFVMDVLLTLSQTTRCEIVIVFTHEWLHTLSVSVVLEVSNVDDGTTELNMSKIEHNKSEVSLWVIDRVLRIYSCNDEVCNIEGIDGMFGVDGCELNDSFDSEYSVAFVGGVL</sequence>
<organism evidence="2 3">
    <name type="scientific">Gracilariopsis chorda</name>
    <dbReference type="NCBI Taxonomy" id="448386"/>
    <lineage>
        <taxon>Eukaryota</taxon>
        <taxon>Rhodophyta</taxon>
        <taxon>Florideophyceae</taxon>
        <taxon>Rhodymeniophycidae</taxon>
        <taxon>Gracilariales</taxon>
        <taxon>Gracilariaceae</taxon>
        <taxon>Gracilariopsis</taxon>
    </lineage>
</organism>
<feature type="transmembrane region" description="Helical" evidence="1">
    <location>
        <begin position="103"/>
        <end position="123"/>
    </location>
</feature>
<keyword evidence="1" id="KW-1133">Transmembrane helix</keyword>
<evidence type="ECO:0000313" key="3">
    <source>
        <dbReference type="Proteomes" id="UP000247409"/>
    </source>
</evidence>
<keyword evidence="3" id="KW-1185">Reference proteome</keyword>
<evidence type="ECO:0000313" key="2">
    <source>
        <dbReference type="EMBL" id="PXF42470.1"/>
    </source>
</evidence>
<dbReference type="EMBL" id="NBIV01000162">
    <property type="protein sequence ID" value="PXF42470.1"/>
    <property type="molecule type" value="Genomic_DNA"/>
</dbReference>
<name>A0A2V3IMY0_9FLOR</name>
<accession>A0A2V3IMY0</accession>
<reference evidence="2 3" key="1">
    <citation type="journal article" date="2018" name="Mol. Biol. Evol.">
        <title>Analysis of the draft genome of the red seaweed Gracilariopsis chorda provides insights into genome size evolution in Rhodophyta.</title>
        <authorList>
            <person name="Lee J."/>
            <person name="Yang E.C."/>
            <person name="Graf L."/>
            <person name="Yang J.H."/>
            <person name="Qiu H."/>
            <person name="Zel Zion U."/>
            <person name="Chan C.X."/>
            <person name="Stephens T.G."/>
            <person name="Weber A.P.M."/>
            <person name="Boo G.H."/>
            <person name="Boo S.M."/>
            <person name="Kim K.M."/>
            <person name="Shin Y."/>
            <person name="Jung M."/>
            <person name="Lee S.J."/>
            <person name="Yim H.S."/>
            <person name="Lee J.H."/>
            <person name="Bhattacharya D."/>
            <person name="Yoon H.S."/>
        </authorList>
    </citation>
    <scope>NUCLEOTIDE SEQUENCE [LARGE SCALE GENOMIC DNA]</scope>
    <source>
        <strain evidence="2 3">SKKU-2015</strain>
        <tissue evidence="2">Whole body</tissue>
    </source>
</reference>
<evidence type="ECO:0000256" key="1">
    <source>
        <dbReference type="SAM" id="Phobius"/>
    </source>
</evidence>
<feature type="transmembrane region" description="Helical" evidence="1">
    <location>
        <begin position="39"/>
        <end position="64"/>
    </location>
</feature>
<keyword evidence="1" id="KW-0472">Membrane</keyword>
<gene>
    <name evidence="2" type="ORF">BWQ96_07808</name>
</gene>
<keyword evidence="1" id="KW-0812">Transmembrane</keyword>
<dbReference type="Proteomes" id="UP000247409">
    <property type="component" value="Unassembled WGS sequence"/>
</dbReference>
<protein>
    <submittedName>
        <fullName evidence="2">Uncharacterized protein</fullName>
    </submittedName>
</protein>
<dbReference type="AlphaFoldDB" id="A0A2V3IMY0"/>
<proteinExistence type="predicted"/>